<organism evidence="1 2">
    <name type="scientific">Eumeta variegata</name>
    <name type="common">Bagworm moth</name>
    <name type="synonym">Eumeta japonica</name>
    <dbReference type="NCBI Taxonomy" id="151549"/>
    <lineage>
        <taxon>Eukaryota</taxon>
        <taxon>Metazoa</taxon>
        <taxon>Ecdysozoa</taxon>
        <taxon>Arthropoda</taxon>
        <taxon>Hexapoda</taxon>
        <taxon>Insecta</taxon>
        <taxon>Pterygota</taxon>
        <taxon>Neoptera</taxon>
        <taxon>Endopterygota</taxon>
        <taxon>Lepidoptera</taxon>
        <taxon>Glossata</taxon>
        <taxon>Ditrysia</taxon>
        <taxon>Tineoidea</taxon>
        <taxon>Psychidae</taxon>
        <taxon>Oiketicinae</taxon>
        <taxon>Eumeta</taxon>
    </lineage>
</organism>
<evidence type="ECO:0000313" key="1">
    <source>
        <dbReference type="EMBL" id="GBP24308.1"/>
    </source>
</evidence>
<dbReference type="OrthoDB" id="6931295at2759"/>
<keyword evidence="2" id="KW-1185">Reference proteome</keyword>
<name>A0A4C1UD57_EUMVA</name>
<protein>
    <submittedName>
        <fullName evidence="1">Uncharacterized protein</fullName>
    </submittedName>
</protein>
<evidence type="ECO:0000313" key="2">
    <source>
        <dbReference type="Proteomes" id="UP000299102"/>
    </source>
</evidence>
<dbReference type="EMBL" id="BGZK01000160">
    <property type="protein sequence ID" value="GBP24308.1"/>
    <property type="molecule type" value="Genomic_DNA"/>
</dbReference>
<comment type="caution">
    <text evidence="1">The sequence shown here is derived from an EMBL/GenBank/DDBJ whole genome shotgun (WGS) entry which is preliminary data.</text>
</comment>
<accession>A0A4C1UD57</accession>
<dbReference type="AlphaFoldDB" id="A0A4C1UD57"/>
<gene>
    <name evidence="1" type="ORF">EVAR_9406_1</name>
</gene>
<proteinExistence type="predicted"/>
<reference evidence="1 2" key="1">
    <citation type="journal article" date="2019" name="Commun. Biol.">
        <title>The bagworm genome reveals a unique fibroin gene that provides high tensile strength.</title>
        <authorList>
            <person name="Kono N."/>
            <person name="Nakamura H."/>
            <person name="Ohtoshi R."/>
            <person name="Tomita M."/>
            <person name="Numata K."/>
            <person name="Arakawa K."/>
        </authorList>
    </citation>
    <scope>NUCLEOTIDE SEQUENCE [LARGE SCALE GENOMIC DNA]</scope>
</reference>
<dbReference type="Proteomes" id="UP000299102">
    <property type="component" value="Unassembled WGS sequence"/>
</dbReference>
<sequence length="95" mass="10263">MFYPSLVSPMQVLLNPPLQLLDTTSPSTKSEGCLEYINNDRGSFVIHCQKIECSPSTGSVLHPVSFGKILQSANVKDIVNGSVKRSGEIALPSPF</sequence>